<dbReference type="PANTHER" id="PTHR19328">
    <property type="entry name" value="HEDGEHOG-INTERACTING PROTEIN"/>
    <property type="match status" value="1"/>
</dbReference>
<dbReference type="Gene3D" id="2.120.10.30">
    <property type="entry name" value="TolB, C-terminal domain"/>
    <property type="match status" value="1"/>
</dbReference>
<evidence type="ECO:0000313" key="3">
    <source>
        <dbReference type="Proteomes" id="UP000460626"/>
    </source>
</evidence>
<protein>
    <recommendedName>
        <fullName evidence="4">Cadherin domain-containing protein</fullName>
    </recommendedName>
</protein>
<gene>
    <name evidence="2" type="ORF">GRI62_13010</name>
</gene>
<evidence type="ECO:0000313" key="2">
    <source>
        <dbReference type="EMBL" id="MXO94517.1"/>
    </source>
</evidence>
<accession>A0A845A6G4</accession>
<evidence type="ECO:0000256" key="1">
    <source>
        <dbReference type="SAM" id="MobiDB-lite"/>
    </source>
</evidence>
<dbReference type="AlphaFoldDB" id="A0A845A6G4"/>
<evidence type="ECO:0008006" key="4">
    <source>
        <dbReference type="Google" id="ProtNLM"/>
    </source>
</evidence>
<dbReference type="PANTHER" id="PTHR19328:SF75">
    <property type="entry name" value="ALDOSE SUGAR DEHYDROGENASE YLII"/>
    <property type="match status" value="1"/>
</dbReference>
<name>A0A845A6G4_9SPHN</name>
<comment type="caution">
    <text evidence="2">The sequence shown here is derived from an EMBL/GenBank/DDBJ whole genome shotgun (WGS) entry which is preliminary data.</text>
</comment>
<feature type="region of interest" description="Disordered" evidence="1">
    <location>
        <begin position="1"/>
        <end position="32"/>
    </location>
</feature>
<dbReference type="Proteomes" id="UP000460626">
    <property type="component" value="Unassembled WGS sequence"/>
</dbReference>
<keyword evidence="3" id="KW-1185">Reference proteome</keyword>
<dbReference type="RefSeq" id="WP_131451148.1">
    <property type="nucleotide sequence ID" value="NZ_BMJK01000001.1"/>
</dbReference>
<sequence length="465" mass="49668">MLAACGGGDSAPSPTPTPTPPPAATAPRFTSATSASVVENRADNFYTVSASDPQGDAISLAISGGVDADKFVLGTDGGLRFNTPPNFDLPIDANGDNIYEVTLRGSAGGETAFLNFVVTVTNDREGIAVRRVISGLGETVAMDAMRSDLLVADRSGRVLVVNPATGAIAEDPFIRDNRRPGEILALAFGFPGMPYQEGIYIVTHSPTDGLWLQGFDPTQGRSLQIRLGDPWAERVTVSLVAQRELYIAIGDRSGSNAQNSASPYGKLYRVSEYCHYCYAAGPRPARLVGEPRLWGDGIQMPGGFSREADYLHLTDRGSTAFHELTRFRRDWQPLDFGWPFYEGSSALSANPPAIVNGPSIVYRLGNGRAEGTGITAGLINDGNFFKQLGQSYVFGDTRGAVFAVDRNRLSDGRLHGASVIENRTKDFAPDVGTLDTVLAFAQGGGSDHFFILDGDGEIFRVEGQS</sequence>
<dbReference type="InterPro" id="IPR011042">
    <property type="entry name" value="6-blade_b-propeller_TolB-like"/>
</dbReference>
<organism evidence="2 3">
    <name type="scientific">Aurantiacibacter arachoides</name>
    <dbReference type="NCBI Taxonomy" id="1850444"/>
    <lineage>
        <taxon>Bacteria</taxon>
        <taxon>Pseudomonadati</taxon>
        <taxon>Pseudomonadota</taxon>
        <taxon>Alphaproteobacteria</taxon>
        <taxon>Sphingomonadales</taxon>
        <taxon>Erythrobacteraceae</taxon>
        <taxon>Aurantiacibacter</taxon>
    </lineage>
</organism>
<feature type="compositionally biased region" description="Pro residues" evidence="1">
    <location>
        <begin position="13"/>
        <end position="24"/>
    </location>
</feature>
<dbReference type="EMBL" id="WTYH01000001">
    <property type="protein sequence ID" value="MXO94517.1"/>
    <property type="molecule type" value="Genomic_DNA"/>
</dbReference>
<reference evidence="2 3" key="1">
    <citation type="submission" date="2019-12" db="EMBL/GenBank/DDBJ databases">
        <title>Genomic-based taxomic classification of the family Erythrobacteraceae.</title>
        <authorList>
            <person name="Xu L."/>
        </authorList>
    </citation>
    <scope>NUCLEOTIDE SEQUENCE [LARGE SCALE GENOMIC DNA]</scope>
    <source>
        <strain evidence="2 3">RC4-10-4</strain>
    </source>
</reference>
<proteinExistence type="predicted"/>